<dbReference type="InterPro" id="IPR023346">
    <property type="entry name" value="Lysozyme-like_dom_sf"/>
</dbReference>
<feature type="transmembrane region" description="Helical" evidence="7">
    <location>
        <begin position="46"/>
        <end position="66"/>
    </location>
</feature>
<dbReference type="GO" id="GO:0031640">
    <property type="term" value="P:killing of cells of another organism"/>
    <property type="evidence" value="ECO:0007669"/>
    <property type="project" value="UniProtKB-KW"/>
</dbReference>
<evidence type="ECO:0000313" key="9">
    <source>
        <dbReference type="Proteomes" id="UP000183859"/>
    </source>
</evidence>
<comment type="catalytic activity">
    <reaction evidence="1 6">
        <text>Hydrolysis of (1-&gt;4)-beta-linkages between N-acetylmuramic acid and N-acetyl-D-glucosamine residues in a peptidoglycan and between N-acetyl-D-glucosamine residues in chitodextrins.</text>
        <dbReference type="EC" id="3.2.1.17"/>
    </reaction>
</comment>
<evidence type="ECO:0000256" key="1">
    <source>
        <dbReference type="ARBA" id="ARBA00000632"/>
    </source>
</evidence>
<keyword evidence="9" id="KW-1185">Reference proteome</keyword>
<keyword evidence="4 6" id="KW-0378">Hydrolase</keyword>
<protein>
    <recommendedName>
        <fullName evidence="6">Lysozyme</fullName>
        <ecNumber evidence="6">3.2.1.17</ecNumber>
    </recommendedName>
</protein>
<keyword evidence="5 6" id="KW-0326">Glycosidase</keyword>
<dbReference type="Gene3D" id="1.10.530.40">
    <property type="match status" value="1"/>
</dbReference>
<dbReference type="AlphaFoldDB" id="A0A1L3I5D1"/>
<dbReference type="Pfam" id="PF25612">
    <property type="entry name" value="DUF7940"/>
    <property type="match status" value="1"/>
</dbReference>
<evidence type="ECO:0000256" key="3">
    <source>
        <dbReference type="ARBA" id="ARBA00022638"/>
    </source>
</evidence>
<dbReference type="GO" id="GO:0042742">
    <property type="term" value="P:defense response to bacterium"/>
    <property type="evidence" value="ECO:0007669"/>
    <property type="project" value="UniProtKB-KW"/>
</dbReference>
<dbReference type="GO" id="GO:0003796">
    <property type="term" value="F:lysozyme activity"/>
    <property type="evidence" value="ECO:0007669"/>
    <property type="project" value="UniProtKB-EC"/>
</dbReference>
<dbReference type="InterPro" id="IPR034690">
    <property type="entry name" value="Endolysin_T4_type"/>
</dbReference>
<dbReference type="CDD" id="cd16900">
    <property type="entry name" value="endolysin_R21-like"/>
    <property type="match status" value="1"/>
</dbReference>
<comment type="similarity">
    <text evidence="6">Belongs to the glycosyl hydrolase 24 family.</text>
</comment>
<dbReference type="PANTHER" id="PTHR38107">
    <property type="match status" value="1"/>
</dbReference>
<sequence>MQLIQNWKQTLKGAWSIRLIAIACLVSAVPVFLSLVSPGLLGIDPVIFAAVATVINALAIPARLIAQVGFTDLLSEFRRDTSGAVSTRFVKQVGAGALVIALATPFIAKWEGVRLEAYRDIVGVPTICFGDTHGVRLGDTATMGECVDRLEQDVQAFYSEIAACMTNPDIPVGVQASMLELAFNVGSRPVCRSTMMRLANAGKYRLACDELRRWVIAGGKRVRGLSNRRADSKETICLQGLT</sequence>
<dbReference type="Proteomes" id="UP000183859">
    <property type="component" value="Chromosome"/>
</dbReference>
<feature type="transmembrane region" description="Helical" evidence="7">
    <location>
        <begin position="20"/>
        <end position="40"/>
    </location>
</feature>
<dbReference type="EC" id="3.2.1.17" evidence="6"/>
<evidence type="ECO:0000256" key="4">
    <source>
        <dbReference type="ARBA" id="ARBA00022801"/>
    </source>
</evidence>
<keyword evidence="3 6" id="KW-0081">Bacteriolytic enzyme</keyword>
<dbReference type="OrthoDB" id="5327667at2"/>
<organism evidence="8 9">
    <name type="scientific">Phaeobacter porticola</name>
    <dbReference type="NCBI Taxonomy" id="1844006"/>
    <lineage>
        <taxon>Bacteria</taxon>
        <taxon>Pseudomonadati</taxon>
        <taxon>Pseudomonadota</taxon>
        <taxon>Alphaproteobacteria</taxon>
        <taxon>Rhodobacterales</taxon>
        <taxon>Roseobacteraceae</taxon>
        <taxon>Phaeobacter</taxon>
    </lineage>
</organism>
<evidence type="ECO:0000256" key="5">
    <source>
        <dbReference type="ARBA" id="ARBA00023295"/>
    </source>
</evidence>
<gene>
    <name evidence="8" type="primary">rrrD</name>
    <name evidence="8" type="ORF">PhaeoP97_01896</name>
</gene>
<name>A0A1L3I5D1_9RHOB</name>
<keyword evidence="7" id="KW-0472">Membrane</keyword>
<dbReference type="HAMAP" id="MF_04110">
    <property type="entry name" value="ENDOLYSIN_T4"/>
    <property type="match status" value="1"/>
</dbReference>
<proteinExistence type="inferred from homology"/>
<keyword evidence="2 6" id="KW-0929">Antimicrobial</keyword>
<evidence type="ECO:0000256" key="6">
    <source>
        <dbReference type="RuleBase" id="RU003788"/>
    </source>
</evidence>
<dbReference type="InterPro" id="IPR051018">
    <property type="entry name" value="Bacteriophage_GH24"/>
</dbReference>
<accession>A0A1L3I5D1</accession>
<dbReference type="KEGG" id="php:PhaeoP97_01896"/>
<dbReference type="InterPro" id="IPR057700">
    <property type="entry name" value="DUF7940"/>
</dbReference>
<keyword evidence="7" id="KW-0812">Transmembrane</keyword>
<dbReference type="SUPFAM" id="SSF53955">
    <property type="entry name" value="Lysozyme-like"/>
    <property type="match status" value="1"/>
</dbReference>
<dbReference type="PANTHER" id="PTHR38107:SF3">
    <property type="entry name" value="LYSOZYME RRRD-RELATED"/>
    <property type="match status" value="1"/>
</dbReference>
<evidence type="ECO:0000256" key="7">
    <source>
        <dbReference type="SAM" id="Phobius"/>
    </source>
</evidence>
<evidence type="ECO:0000313" key="8">
    <source>
        <dbReference type="EMBL" id="APG47307.1"/>
    </source>
</evidence>
<evidence type="ECO:0000256" key="2">
    <source>
        <dbReference type="ARBA" id="ARBA00022529"/>
    </source>
</evidence>
<dbReference type="GO" id="GO:0009253">
    <property type="term" value="P:peptidoglycan catabolic process"/>
    <property type="evidence" value="ECO:0007669"/>
    <property type="project" value="InterPro"/>
</dbReference>
<dbReference type="InterPro" id="IPR002196">
    <property type="entry name" value="Glyco_hydro_24"/>
</dbReference>
<keyword evidence="7" id="KW-1133">Transmembrane helix</keyword>
<dbReference type="GO" id="GO:0016998">
    <property type="term" value="P:cell wall macromolecule catabolic process"/>
    <property type="evidence" value="ECO:0007669"/>
    <property type="project" value="InterPro"/>
</dbReference>
<dbReference type="Pfam" id="PF00959">
    <property type="entry name" value="Phage_lysozyme"/>
    <property type="match status" value="1"/>
</dbReference>
<dbReference type="EMBL" id="CP016364">
    <property type="protein sequence ID" value="APG47307.1"/>
    <property type="molecule type" value="Genomic_DNA"/>
</dbReference>
<dbReference type="InterPro" id="IPR023347">
    <property type="entry name" value="Lysozyme_dom_sf"/>
</dbReference>
<dbReference type="STRING" id="1844006.PhaeoP97_01896"/>
<reference evidence="9" key="1">
    <citation type="submission" date="2016-07" db="EMBL/GenBank/DDBJ databases">
        <title>Phaeobacter portensis sp. nov., a tropodithietic acid producing bacterium isolated from a German harbor.</title>
        <authorList>
            <person name="Freese H.M."/>
            <person name="Bunk B."/>
            <person name="Breider S."/>
            <person name="Brinkhoff T."/>
        </authorList>
    </citation>
    <scope>NUCLEOTIDE SEQUENCE [LARGE SCALE GENOMIC DNA]</scope>
    <source>
        <strain evidence="9">P97</strain>
    </source>
</reference>
<dbReference type="RefSeq" id="WP_083570352.1">
    <property type="nucleotide sequence ID" value="NZ_CP016364.1"/>
</dbReference>